<dbReference type="PROSITE" id="PS50850">
    <property type="entry name" value="MFS"/>
    <property type="match status" value="1"/>
</dbReference>
<feature type="transmembrane region" description="Helical" evidence="8">
    <location>
        <begin position="281"/>
        <end position="300"/>
    </location>
</feature>
<dbReference type="InterPro" id="IPR004812">
    <property type="entry name" value="Efflux_drug-R_Bcr/CmlA"/>
</dbReference>
<dbReference type="Pfam" id="PF07690">
    <property type="entry name" value="MFS_1"/>
    <property type="match status" value="1"/>
</dbReference>
<comment type="caution">
    <text evidence="8">Lacks conserved residue(s) required for the propagation of feature annotation.</text>
</comment>
<dbReference type="NCBIfam" id="NF008314">
    <property type="entry name" value="PRK11102.1"/>
    <property type="match status" value="1"/>
</dbReference>
<sequence length="408" mass="42099">MSAAVTHPQRLIVLLAALVAFGPLSIDMYLPSLPLIAQDLGAAEAQIQLTISVFLAGLCAGMLIYGPLSDRFGRRKLLLGGIALYLLASLGCALAAQAEHLVFWRILQALGGAGASVLARTIVRDLFPLKDAARVLSLMHLVTMFATLIAPLIGGYLILLAGWRSLFVVLMAFAGVCLLAVVWKIPETHPADARGASLAAVFRAYGHIAVQPQALGYILCMGLSFGGMFAFFTASPFVYIEHFGVSAQQYAWLFSLNVSGIIVATLLNARLVTRLGPQRMLVCGASIAALSGLALAILGGSGIGGLSAIVACLLFYISVTGLLGANCVASLLAHFPKQAGAAAGLAVAGQFGFGTAASALVSALHDGSPLPMSLVVGITGVGSLLALLLTRAPQPGRTENAAEATPKL</sequence>
<proteinExistence type="inferred from homology"/>
<evidence type="ECO:0000256" key="1">
    <source>
        <dbReference type="ARBA" id="ARBA00004651"/>
    </source>
</evidence>
<keyword evidence="11" id="KW-1185">Reference proteome</keyword>
<keyword evidence="3 8" id="KW-0813">Transport</keyword>
<feature type="transmembrane region" description="Helical" evidence="8">
    <location>
        <begin position="135"/>
        <end position="159"/>
    </location>
</feature>
<gene>
    <name evidence="10" type="ORF">KRX52_11635</name>
</gene>
<accession>A0ABS6MY16</accession>
<name>A0ABS6MY16_9GAMM</name>
<dbReference type="NCBIfam" id="TIGR00710">
    <property type="entry name" value="efflux_Bcr_CflA"/>
    <property type="match status" value="1"/>
</dbReference>
<feature type="transmembrane region" description="Helical" evidence="8">
    <location>
        <begin position="370"/>
        <end position="389"/>
    </location>
</feature>
<dbReference type="RefSeq" id="WP_217681890.1">
    <property type="nucleotide sequence ID" value="NZ_JAHRGL010000030.1"/>
</dbReference>
<evidence type="ECO:0000256" key="7">
    <source>
        <dbReference type="ARBA" id="ARBA00023136"/>
    </source>
</evidence>
<keyword evidence="8" id="KW-0997">Cell inner membrane</keyword>
<evidence type="ECO:0000256" key="4">
    <source>
        <dbReference type="ARBA" id="ARBA00022475"/>
    </source>
</evidence>
<dbReference type="EMBL" id="JAHRGL010000030">
    <property type="protein sequence ID" value="MBV2133440.1"/>
    <property type="molecule type" value="Genomic_DNA"/>
</dbReference>
<feature type="transmembrane region" description="Helical" evidence="8">
    <location>
        <begin position="214"/>
        <end position="238"/>
    </location>
</feature>
<keyword evidence="5 8" id="KW-0812">Transmembrane</keyword>
<comment type="subcellular location">
    <subcellularLocation>
        <location evidence="8">Cell inner membrane</location>
        <topology evidence="8">Multi-pass membrane protein</topology>
    </subcellularLocation>
    <subcellularLocation>
        <location evidence="1">Cell membrane</location>
        <topology evidence="1">Multi-pass membrane protein</topology>
    </subcellularLocation>
</comment>
<reference evidence="10 11" key="1">
    <citation type="submission" date="2021-06" db="EMBL/GenBank/DDBJ databases">
        <title>Differences between aerobic and microaerobic xylene degrading microbial communities.</title>
        <authorList>
            <person name="Banerjee S."/>
            <person name="Tancsics A."/>
        </authorList>
    </citation>
    <scope>NUCLEOTIDE SEQUENCE [LARGE SCALE GENOMIC DNA]</scope>
    <source>
        <strain evidence="10 11">MAP12</strain>
    </source>
</reference>
<feature type="transmembrane region" description="Helical" evidence="8">
    <location>
        <begin position="250"/>
        <end position="269"/>
    </location>
</feature>
<protein>
    <recommendedName>
        <fullName evidence="8">Bcr/CflA family efflux transporter</fullName>
    </recommendedName>
</protein>
<keyword evidence="6 8" id="KW-1133">Transmembrane helix</keyword>
<feature type="transmembrane region" description="Helical" evidence="8">
    <location>
        <begin position="47"/>
        <end position="65"/>
    </location>
</feature>
<feature type="transmembrane region" description="Helical" evidence="8">
    <location>
        <begin position="102"/>
        <end position="123"/>
    </location>
</feature>
<feature type="transmembrane region" description="Helical" evidence="8">
    <location>
        <begin position="77"/>
        <end position="96"/>
    </location>
</feature>
<dbReference type="PANTHER" id="PTHR23502">
    <property type="entry name" value="MAJOR FACILITATOR SUPERFAMILY"/>
    <property type="match status" value="1"/>
</dbReference>
<evidence type="ECO:0000256" key="5">
    <source>
        <dbReference type="ARBA" id="ARBA00022692"/>
    </source>
</evidence>
<keyword evidence="4" id="KW-1003">Cell membrane</keyword>
<comment type="similarity">
    <text evidence="2 8">Belongs to the major facilitator superfamily. Bcr/CmlA family.</text>
</comment>
<evidence type="ECO:0000256" key="6">
    <source>
        <dbReference type="ARBA" id="ARBA00022989"/>
    </source>
</evidence>
<evidence type="ECO:0000256" key="3">
    <source>
        <dbReference type="ARBA" id="ARBA00022448"/>
    </source>
</evidence>
<dbReference type="InterPro" id="IPR011701">
    <property type="entry name" value="MFS"/>
</dbReference>
<keyword evidence="7 8" id="KW-0472">Membrane</keyword>
<organism evidence="10 11">
    <name type="scientific">Geopseudomonas aromaticivorans</name>
    <dbReference type="NCBI Taxonomy" id="2849492"/>
    <lineage>
        <taxon>Bacteria</taxon>
        <taxon>Pseudomonadati</taxon>
        <taxon>Pseudomonadota</taxon>
        <taxon>Gammaproteobacteria</taxon>
        <taxon>Pseudomonadales</taxon>
        <taxon>Pseudomonadaceae</taxon>
        <taxon>Geopseudomonas</taxon>
    </lineage>
</organism>
<dbReference type="CDD" id="cd17320">
    <property type="entry name" value="MFS_MdfA_MDR_like"/>
    <property type="match status" value="1"/>
</dbReference>
<feature type="transmembrane region" description="Helical" evidence="8">
    <location>
        <begin position="341"/>
        <end position="364"/>
    </location>
</feature>
<feature type="transmembrane region" description="Helical" evidence="8">
    <location>
        <begin position="165"/>
        <end position="185"/>
    </location>
</feature>
<feature type="domain" description="Major facilitator superfamily (MFS) profile" evidence="9">
    <location>
        <begin position="11"/>
        <end position="394"/>
    </location>
</feature>
<evidence type="ECO:0000259" key="9">
    <source>
        <dbReference type="PROSITE" id="PS50850"/>
    </source>
</evidence>
<evidence type="ECO:0000313" key="11">
    <source>
        <dbReference type="Proteomes" id="UP000813068"/>
    </source>
</evidence>
<evidence type="ECO:0000313" key="10">
    <source>
        <dbReference type="EMBL" id="MBV2133440.1"/>
    </source>
</evidence>
<evidence type="ECO:0000256" key="8">
    <source>
        <dbReference type="RuleBase" id="RU365088"/>
    </source>
</evidence>
<dbReference type="PANTHER" id="PTHR23502:SF132">
    <property type="entry name" value="POLYAMINE TRANSPORTER 2-RELATED"/>
    <property type="match status" value="1"/>
</dbReference>
<dbReference type="Proteomes" id="UP000813068">
    <property type="component" value="Unassembled WGS sequence"/>
</dbReference>
<evidence type="ECO:0000256" key="2">
    <source>
        <dbReference type="ARBA" id="ARBA00006236"/>
    </source>
</evidence>
<feature type="transmembrane region" description="Helical" evidence="8">
    <location>
        <begin position="306"/>
        <end position="329"/>
    </location>
</feature>
<comment type="caution">
    <text evidence="10">The sequence shown here is derived from an EMBL/GenBank/DDBJ whole genome shotgun (WGS) entry which is preliminary data.</text>
</comment>
<dbReference type="InterPro" id="IPR020846">
    <property type="entry name" value="MFS_dom"/>
</dbReference>